<evidence type="ECO:0000313" key="1">
    <source>
        <dbReference type="EMBL" id="KAH9314343.1"/>
    </source>
</evidence>
<organism evidence="1 2">
    <name type="scientific">Taxus chinensis</name>
    <name type="common">Chinese yew</name>
    <name type="synonym">Taxus wallichiana var. chinensis</name>
    <dbReference type="NCBI Taxonomy" id="29808"/>
    <lineage>
        <taxon>Eukaryota</taxon>
        <taxon>Viridiplantae</taxon>
        <taxon>Streptophyta</taxon>
        <taxon>Embryophyta</taxon>
        <taxon>Tracheophyta</taxon>
        <taxon>Spermatophyta</taxon>
        <taxon>Pinopsida</taxon>
        <taxon>Pinidae</taxon>
        <taxon>Conifers II</taxon>
        <taxon>Cupressales</taxon>
        <taxon>Taxaceae</taxon>
        <taxon>Taxus</taxon>
    </lineage>
</organism>
<sequence>VDIKKFILPLFIELPMFPLKPHELCALIHLDFGTIMLREARSQAGFQEVLQELCYVAPSVADEKDLLLTLLGGESCGRCLSYWLGDRSHRTGTASFVLVANLLAVALPLYQKALQGWTREGEMAQSSPLGVRGYLTT</sequence>
<dbReference type="Proteomes" id="UP000824469">
    <property type="component" value="Unassembled WGS sequence"/>
</dbReference>
<dbReference type="EMBL" id="JAHRHJ020000005">
    <property type="protein sequence ID" value="KAH9314343.1"/>
    <property type="molecule type" value="Genomic_DNA"/>
</dbReference>
<dbReference type="AlphaFoldDB" id="A0AA38L784"/>
<name>A0AA38L784_TAXCH</name>
<accession>A0AA38L784</accession>
<keyword evidence="2" id="KW-1185">Reference proteome</keyword>
<comment type="caution">
    <text evidence="1">The sequence shown here is derived from an EMBL/GenBank/DDBJ whole genome shotgun (WGS) entry which is preliminary data.</text>
</comment>
<feature type="non-terminal residue" evidence="1">
    <location>
        <position position="1"/>
    </location>
</feature>
<feature type="non-terminal residue" evidence="1">
    <location>
        <position position="137"/>
    </location>
</feature>
<protein>
    <submittedName>
        <fullName evidence="1">Uncharacterized protein</fullName>
    </submittedName>
</protein>
<gene>
    <name evidence="1" type="ORF">KI387_022970</name>
</gene>
<evidence type="ECO:0000313" key="2">
    <source>
        <dbReference type="Proteomes" id="UP000824469"/>
    </source>
</evidence>
<reference evidence="1 2" key="1">
    <citation type="journal article" date="2021" name="Nat. Plants">
        <title>The Taxus genome provides insights into paclitaxel biosynthesis.</title>
        <authorList>
            <person name="Xiong X."/>
            <person name="Gou J."/>
            <person name="Liao Q."/>
            <person name="Li Y."/>
            <person name="Zhou Q."/>
            <person name="Bi G."/>
            <person name="Li C."/>
            <person name="Du R."/>
            <person name="Wang X."/>
            <person name="Sun T."/>
            <person name="Guo L."/>
            <person name="Liang H."/>
            <person name="Lu P."/>
            <person name="Wu Y."/>
            <person name="Zhang Z."/>
            <person name="Ro D.K."/>
            <person name="Shang Y."/>
            <person name="Huang S."/>
            <person name="Yan J."/>
        </authorList>
    </citation>
    <scope>NUCLEOTIDE SEQUENCE [LARGE SCALE GENOMIC DNA]</scope>
    <source>
        <strain evidence="1">Ta-2019</strain>
    </source>
</reference>
<proteinExistence type="predicted"/>